<feature type="compositionally biased region" description="Low complexity" evidence="1">
    <location>
        <begin position="351"/>
        <end position="377"/>
    </location>
</feature>
<gene>
    <name evidence="3" type="ORF">OG699_19085</name>
</gene>
<evidence type="ECO:0000313" key="3">
    <source>
        <dbReference type="EMBL" id="WTZ09908.1"/>
    </source>
</evidence>
<evidence type="ECO:0000259" key="2">
    <source>
        <dbReference type="SMART" id="SM00458"/>
    </source>
</evidence>
<dbReference type="Gene3D" id="2.80.10.50">
    <property type="match status" value="1"/>
</dbReference>
<feature type="region of interest" description="Disordered" evidence="1">
    <location>
        <begin position="1"/>
        <end position="20"/>
    </location>
</feature>
<feature type="domain" description="Ricin B lectin" evidence="2">
    <location>
        <begin position="395"/>
        <end position="525"/>
    </location>
</feature>
<dbReference type="AlphaFoldDB" id="A0AAU3I0N2"/>
<dbReference type="EMBL" id="CP109546">
    <property type="protein sequence ID" value="WTZ09908.1"/>
    <property type="molecule type" value="Genomic_DNA"/>
</dbReference>
<evidence type="ECO:0000256" key="1">
    <source>
        <dbReference type="SAM" id="MobiDB-lite"/>
    </source>
</evidence>
<feature type="region of interest" description="Disordered" evidence="1">
    <location>
        <begin position="269"/>
        <end position="291"/>
    </location>
</feature>
<name>A0AAU3I0N2_9ACTN</name>
<reference evidence="3" key="1">
    <citation type="submission" date="2022-10" db="EMBL/GenBank/DDBJ databases">
        <title>The complete genomes of actinobacterial strains from the NBC collection.</title>
        <authorList>
            <person name="Joergensen T.S."/>
            <person name="Alvarez Arevalo M."/>
            <person name="Sterndorff E.B."/>
            <person name="Faurdal D."/>
            <person name="Vuksanovic O."/>
            <person name="Mourched A.-S."/>
            <person name="Charusanti P."/>
            <person name="Shaw S."/>
            <person name="Blin K."/>
            <person name="Weber T."/>
        </authorList>
    </citation>
    <scope>NUCLEOTIDE SEQUENCE</scope>
    <source>
        <strain evidence="3">NBC_01393</strain>
    </source>
</reference>
<dbReference type="PROSITE" id="PS50231">
    <property type="entry name" value="RICIN_B_LECTIN"/>
    <property type="match status" value="1"/>
</dbReference>
<sequence length="527" mass="54117">MAQGDPPGKDTAAGNDGLPADASDARLTELLRAGTSTAYAALQELRARHRASVLAYARLCTTGDSGAGQLAAQTFTLAARETARGIDPNVPWRHQLLLLTGRVAAASWARDQRAAGLDPGLLLVLSTAGPGGPVPSLLPAFQSLPSRAQGLIWYAVVEREPAERTAVLLGLTAEDVTYGTAQALQSLGQACLKYRLAASDDPRCGDFRRLIEESVRPDNPRSSTDLHTHMARCAHCSAAYEELTALRDHPRSALAEGLLPWAGTAYVTDDEPAAGSAPPGPPAAPRTSVLPWPPSRRVVLTSAAALGVALAPVLFLLLSPGGTPSADAAGSVATPSGPPAVTITATVPVTPSAPTASASPSPSATSASPSPSRTSAPPRSPSPKPAPTAVFRPPGGAYAQVVNVASGLCLDIRDGDLEKRTDVITAPCSSSSTQRWRVDTGSGSLRSAADDDFCLDSRGSVDKGVGIWECSSLDGDHGDNLRFTVDGDGVIRPAVAIETAVTPDGDGGLTLVPLNGGTGQRWRAGTT</sequence>
<dbReference type="SUPFAM" id="SSF50370">
    <property type="entry name" value="Ricin B-like lectins"/>
    <property type="match status" value="1"/>
</dbReference>
<dbReference type="SMART" id="SM00458">
    <property type="entry name" value="RICIN"/>
    <property type="match status" value="1"/>
</dbReference>
<dbReference type="InterPro" id="IPR035992">
    <property type="entry name" value="Ricin_B-like_lectins"/>
</dbReference>
<accession>A0AAU3I0N2</accession>
<protein>
    <submittedName>
        <fullName evidence="3">RICIN domain-containing protein</fullName>
    </submittedName>
</protein>
<dbReference type="Pfam" id="PF00652">
    <property type="entry name" value="Ricin_B_lectin"/>
    <property type="match status" value="1"/>
</dbReference>
<feature type="region of interest" description="Disordered" evidence="1">
    <location>
        <begin position="351"/>
        <end position="392"/>
    </location>
</feature>
<dbReference type="InterPro" id="IPR000772">
    <property type="entry name" value="Ricin_B_lectin"/>
</dbReference>
<organism evidence="3">
    <name type="scientific">Streptomyces sp. NBC_01393</name>
    <dbReference type="NCBI Taxonomy" id="2903851"/>
    <lineage>
        <taxon>Bacteria</taxon>
        <taxon>Bacillati</taxon>
        <taxon>Actinomycetota</taxon>
        <taxon>Actinomycetes</taxon>
        <taxon>Kitasatosporales</taxon>
        <taxon>Streptomycetaceae</taxon>
        <taxon>Streptomyces</taxon>
    </lineage>
</organism>
<proteinExistence type="predicted"/>